<evidence type="ECO:0000313" key="3">
    <source>
        <dbReference type="Proteomes" id="UP000676967"/>
    </source>
</evidence>
<dbReference type="Proteomes" id="UP000676967">
    <property type="component" value="Chromosome"/>
</dbReference>
<sequence length="785" mass="79645">MSPDRLVIDRLDVAQAGARGDPALAATDLDQTFRIRLPAALAAEPDLGGESVWLIRDLRVCLADGEDLARRCARAIIDAVREAIMSGPDGVRVKHFPTHAEHLAWFLDQLAAGASPESWCRAGADLPTGLPPGAAIRWLLLAEPRPVRRAVLTALAARSRLRPVLATLPEPDAEAVARAVFSPEASFTLPAVRESLLTAWAAGHLPGAADRPGAAAVLALAVEAGAGWHSAAWRLAERLLAIAADPVHADSPAAVRAALGATLELPAITAATRELPGRLTIATPYASAFLLLPALAEVAPTDPVGVLERALCGGRSPGLRYDPALRLALPPPDPATSTTAPPTADLATSTTAALTADLATSTTAPLTADGATSATAARTADTATSTTPPLTADPATSTTAALPEDLATSTTKPRAATSTTASLTTDPATSSTASPTAEPTTSSTAALIGDTAIAQPSEAHSAPAGESVQKPADDLFFGAPPVQNFAASPVVRLVARLVTAGRARADAIVAEQVAHPSGTSLLLLRDLHTDAWLSLTAGSSLGGALRSVVAATGRRPELLLLADGVSPPRSPEAAPSAASTPQSPAAPPAQTAPQTPAAPPTRAAPRTPRVPPAPVPPQTSTAPPTPPIPPAAAAPRTEAGPLSSLVEQVGSLTDPAHAELAGPWLARARPAAPDVAALSPPGSGTDELPLLLEAHAVVRGFCAGLPGFDRSAVRYVQDTFLAGPGMVVSGPGSLDVFLPGGPLRIVLQLAGVDGRRYTLPWLPGTTVTLHLSDAAPADDAQPPES</sequence>
<feature type="region of interest" description="Disordered" evidence="1">
    <location>
        <begin position="562"/>
        <end position="640"/>
    </location>
</feature>
<gene>
    <name evidence="2" type="ORF">Aiant_05180</name>
</gene>
<evidence type="ECO:0000313" key="2">
    <source>
        <dbReference type="EMBL" id="BCJ39861.1"/>
    </source>
</evidence>
<name>A0ABN6C5N9_9ACTN</name>
<accession>A0ABN6C5N9</accession>
<proteinExistence type="predicted"/>
<feature type="compositionally biased region" description="Pro residues" evidence="1">
    <location>
        <begin position="608"/>
        <end position="632"/>
    </location>
</feature>
<feature type="compositionally biased region" description="Low complexity" evidence="1">
    <location>
        <begin position="415"/>
        <end position="442"/>
    </location>
</feature>
<organism evidence="2 3">
    <name type="scientific">Actinoplanes ianthinogenes</name>
    <dbReference type="NCBI Taxonomy" id="122358"/>
    <lineage>
        <taxon>Bacteria</taxon>
        <taxon>Bacillati</taxon>
        <taxon>Actinomycetota</taxon>
        <taxon>Actinomycetes</taxon>
        <taxon>Micromonosporales</taxon>
        <taxon>Micromonosporaceae</taxon>
        <taxon>Actinoplanes</taxon>
    </lineage>
</organism>
<feature type="region of interest" description="Disordered" evidence="1">
    <location>
        <begin position="369"/>
        <end position="442"/>
    </location>
</feature>
<dbReference type="EMBL" id="AP023356">
    <property type="protein sequence ID" value="BCJ39861.1"/>
    <property type="molecule type" value="Genomic_DNA"/>
</dbReference>
<dbReference type="RefSeq" id="WP_189330746.1">
    <property type="nucleotide sequence ID" value="NZ_AP023356.1"/>
</dbReference>
<reference evidence="2 3" key="1">
    <citation type="submission" date="2020-08" db="EMBL/GenBank/DDBJ databases">
        <title>Whole genome shotgun sequence of Actinoplanes ianthinogenes NBRC 13996.</title>
        <authorList>
            <person name="Komaki H."/>
            <person name="Tamura T."/>
        </authorList>
    </citation>
    <scope>NUCLEOTIDE SEQUENCE [LARGE SCALE GENOMIC DNA]</scope>
    <source>
        <strain evidence="2 3">NBRC 13996</strain>
    </source>
</reference>
<feature type="compositionally biased region" description="Low complexity" evidence="1">
    <location>
        <begin position="571"/>
        <end position="607"/>
    </location>
</feature>
<protein>
    <submittedName>
        <fullName evidence="2">Uncharacterized protein</fullName>
    </submittedName>
</protein>
<keyword evidence="3" id="KW-1185">Reference proteome</keyword>
<evidence type="ECO:0000256" key="1">
    <source>
        <dbReference type="SAM" id="MobiDB-lite"/>
    </source>
</evidence>
<feature type="compositionally biased region" description="Low complexity" evidence="1">
    <location>
        <begin position="369"/>
        <end position="402"/>
    </location>
</feature>